<gene>
    <name evidence="1" type="ORF">BC938DRAFT_484230</name>
</gene>
<evidence type="ECO:0008006" key="3">
    <source>
        <dbReference type="Google" id="ProtNLM"/>
    </source>
</evidence>
<evidence type="ECO:0000313" key="1">
    <source>
        <dbReference type="EMBL" id="RUS33727.1"/>
    </source>
</evidence>
<evidence type="ECO:0000313" key="2">
    <source>
        <dbReference type="Proteomes" id="UP000274822"/>
    </source>
</evidence>
<reference evidence="1 2" key="1">
    <citation type="journal article" date="2018" name="New Phytol.">
        <title>Phylogenomics of Endogonaceae and evolution of mycorrhizas within Mucoromycota.</title>
        <authorList>
            <person name="Chang Y."/>
            <person name="Desiro A."/>
            <person name="Na H."/>
            <person name="Sandor L."/>
            <person name="Lipzen A."/>
            <person name="Clum A."/>
            <person name="Barry K."/>
            <person name="Grigoriev I.V."/>
            <person name="Martin F.M."/>
            <person name="Stajich J.E."/>
            <person name="Smith M.E."/>
            <person name="Bonito G."/>
            <person name="Spatafora J.W."/>
        </authorList>
    </citation>
    <scope>NUCLEOTIDE SEQUENCE [LARGE SCALE GENOMIC DNA]</scope>
    <source>
        <strain evidence="1 2">AD002</strain>
    </source>
</reference>
<accession>A0A433QVI4</accession>
<proteinExistence type="predicted"/>
<dbReference type="AlphaFoldDB" id="A0A433QVI4"/>
<dbReference type="Proteomes" id="UP000274822">
    <property type="component" value="Unassembled WGS sequence"/>
</dbReference>
<organism evidence="1 2">
    <name type="scientific">Jimgerdemannia flammicorona</name>
    <dbReference type="NCBI Taxonomy" id="994334"/>
    <lineage>
        <taxon>Eukaryota</taxon>
        <taxon>Fungi</taxon>
        <taxon>Fungi incertae sedis</taxon>
        <taxon>Mucoromycota</taxon>
        <taxon>Mucoromycotina</taxon>
        <taxon>Endogonomycetes</taxon>
        <taxon>Endogonales</taxon>
        <taxon>Endogonaceae</taxon>
        <taxon>Jimgerdemannia</taxon>
    </lineage>
</organism>
<name>A0A433QVI4_9FUNG</name>
<protein>
    <recommendedName>
        <fullName evidence="3">LysM domain-containing protein</fullName>
    </recommendedName>
</protein>
<dbReference type="EMBL" id="RBNJ01000984">
    <property type="protein sequence ID" value="RUS33727.1"/>
    <property type="molecule type" value="Genomic_DNA"/>
</dbReference>
<feature type="non-terminal residue" evidence="1">
    <location>
        <position position="205"/>
    </location>
</feature>
<comment type="caution">
    <text evidence="1">The sequence shown here is derived from an EMBL/GenBank/DDBJ whole genome shotgun (WGS) entry which is preliminary data.</text>
</comment>
<sequence>MPKTQSYHVPHVTPIPIANRGILKVGKLSPMRVILSLPLGILALAFGSASCADEAASINNAAPTPKLQRWQGPVVLPGDLRPPNALTIRYACKRIRFHAIHPTFLTFTPPLSSHYCRTRFGSATAFPAETVPLRLSAACGTCVDPAVCEDEEATASLVPPAAAAAAEAKEEETKRHECANKYMVKIGDVAWRIARKYEVTLKELE</sequence>
<keyword evidence="2" id="KW-1185">Reference proteome</keyword>